<dbReference type="Gene3D" id="1.10.3720.10">
    <property type="entry name" value="MetI-like"/>
    <property type="match status" value="1"/>
</dbReference>
<keyword evidence="3" id="KW-1003">Cell membrane</keyword>
<feature type="transmembrane region" description="Helical" evidence="7">
    <location>
        <begin position="100"/>
        <end position="119"/>
    </location>
</feature>
<comment type="subcellular location">
    <subcellularLocation>
        <location evidence="1 7">Cell membrane</location>
        <topology evidence="1 7">Multi-pass membrane protein</topology>
    </subcellularLocation>
</comment>
<feature type="domain" description="ABC transmembrane type-1" evidence="8">
    <location>
        <begin position="59"/>
        <end position="239"/>
    </location>
</feature>
<name>A0A8T9MWZ7_9NEIS</name>
<dbReference type="GO" id="GO:0042918">
    <property type="term" value="P:alkanesulfonate transmembrane transport"/>
    <property type="evidence" value="ECO:0007669"/>
    <property type="project" value="UniProtKB-ARBA"/>
</dbReference>
<reference evidence="9" key="1">
    <citation type="journal article" date="2022" name="Res Sq">
        <title>Evolution of multicellular longitudinally dividing oral cavity symbionts (Neisseriaceae).</title>
        <authorList>
            <person name="Nyongesa S."/>
            <person name="Weber P."/>
            <person name="Bernet E."/>
            <person name="Pullido F."/>
            <person name="Nieckarz M."/>
            <person name="Delaby M."/>
            <person name="Nieves C."/>
            <person name="Viehboeck T."/>
            <person name="Krause N."/>
            <person name="Rivera-Millot A."/>
            <person name="Nakamura A."/>
            <person name="Vischer N."/>
            <person name="VanNieuwenhze M."/>
            <person name="Brun Y."/>
            <person name="Cava F."/>
            <person name="Bulgheresi S."/>
            <person name="Veyrier F."/>
        </authorList>
    </citation>
    <scope>NUCLEOTIDE SEQUENCE</scope>
    <source>
        <strain evidence="9">17694</strain>
    </source>
</reference>
<dbReference type="GO" id="GO:0010438">
    <property type="term" value="P:cellular response to sulfur starvation"/>
    <property type="evidence" value="ECO:0007669"/>
    <property type="project" value="TreeGrafter"/>
</dbReference>
<dbReference type="PROSITE" id="PS50928">
    <property type="entry name" value="ABC_TM1"/>
    <property type="match status" value="1"/>
</dbReference>
<evidence type="ECO:0000256" key="2">
    <source>
        <dbReference type="ARBA" id="ARBA00022448"/>
    </source>
</evidence>
<evidence type="ECO:0000313" key="10">
    <source>
        <dbReference type="Proteomes" id="UP000831534"/>
    </source>
</evidence>
<evidence type="ECO:0000259" key="8">
    <source>
        <dbReference type="PROSITE" id="PS50928"/>
    </source>
</evidence>
<dbReference type="PANTHER" id="PTHR30151">
    <property type="entry name" value="ALKANE SULFONATE ABC TRANSPORTER-RELATED, MEMBRANE SUBUNIT"/>
    <property type="match status" value="1"/>
</dbReference>
<keyword evidence="4 7" id="KW-0812">Transmembrane</keyword>
<reference evidence="9" key="2">
    <citation type="submission" date="2024-09" db="EMBL/GenBank/DDBJ databases">
        <authorList>
            <person name="Veyrier F.J."/>
        </authorList>
    </citation>
    <scope>NUCLEOTIDE SEQUENCE</scope>
    <source>
        <strain evidence="9">17694</strain>
    </source>
</reference>
<evidence type="ECO:0000256" key="3">
    <source>
        <dbReference type="ARBA" id="ARBA00022475"/>
    </source>
</evidence>
<protein>
    <submittedName>
        <fullName evidence="9">ABC transporter permease</fullName>
    </submittedName>
</protein>
<accession>A0A8T9MWZ7</accession>
<evidence type="ECO:0000256" key="7">
    <source>
        <dbReference type="RuleBase" id="RU363032"/>
    </source>
</evidence>
<feature type="transmembrane region" description="Helical" evidence="7">
    <location>
        <begin position="165"/>
        <end position="193"/>
    </location>
</feature>
<sequence>MKSKHYLHGGAGLLLLLAAWQLGAWLLAQTLPLANLLAPAAALGSLNTLIADGTLWPHIWASLQRVAVGLLCALAAGVPLGFALGLSPRAEQTLNPPFQFLRMISPLSWMPVAVMLFGIGDAPVYFLLAFAAVWPLMLNTASGVRHINAQWLELGRSLSATKSEMLLKIMLPAVVGDILNGLRLAIGIVWVVLVPCEMLGVNEGLGYFILDTRDRLAYSELMAAIVLIGIIGWGLDAAARALGRWWRHG</sequence>
<evidence type="ECO:0000256" key="4">
    <source>
        <dbReference type="ARBA" id="ARBA00022692"/>
    </source>
</evidence>
<proteinExistence type="inferred from homology"/>
<dbReference type="GO" id="GO:0005886">
    <property type="term" value="C:plasma membrane"/>
    <property type="evidence" value="ECO:0007669"/>
    <property type="project" value="UniProtKB-SubCell"/>
</dbReference>
<dbReference type="Proteomes" id="UP000831534">
    <property type="component" value="Chromosome"/>
</dbReference>
<dbReference type="EMBL" id="CP091521">
    <property type="protein sequence ID" value="UOP05739.2"/>
    <property type="molecule type" value="Genomic_DNA"/>
</dbReference>
<comment type="similarity">
    <text evidence="7">Belongs to the binding-protein-dependent transport system permease family.</text>
</comment>
<dbReference type="KEGG" id="ckh:LVJ77_01510"/>
<feature type="transmembrane region" description="Helical" evidence="7">
    <location>
        <begin position="68"/>
        <end position="88"/>
    </location>
</feature>
<dbReference type="RefSeq" id="WP_027009157.1">
    <property type="nucleotide sequence ID" value="NZ_CP091521.1"/>
</dbReference>
<evidence type="ECO:0000313" key="9">
    <source>
        <dbReference type="EMBL" id="UOP05739.2"/>
    </source>
</evidence>
<dbReference type="InterPro" id="IPR035906">
    <property type="entry name" value="MetI-like_sf"/>
</dbReference>
<keyword evidence="10" id="KW-1185">Reference proteome</keyword>
<feature type="transmembrane region" description="Helical" evidence="7">
    <location>
        <begin position="221"/>
        <end position="243"/>
    </location>
</feature>
<keyword evidence="6 7" id="KW-0472">Membrane</keyword>
<organism evidence="9 10">
    <name type="scientific">Conchiformibius kuhniae</name>
    <dbReference type="NCBI Taxonomy" id="211502"/>
    <lineage>
        <taxon>Bacteria</taxon>
        <taxon>Pseudomonadati</taxon>
        <taxon>Pseudomonadota</taxon>
        <taxon>Betaproteobacteria</taxon>
        <taxon>Neisseriales</taxon>
        <taxon>Neisseriaceae</taxon>
        <taxon>Conchiformibius</taxon>
    </lineage>
</organism>
<evidence type="ECO:0000256" key="1">
    <source>
        <dbReference type="ARBA" id="ARBA00004651"/>
    </source>
</evidence>
<dbReference type="FunFam" id="1.10.3720.10:FF:000003">
    <property type="entry name" value="Aliphatic sulfonate ABC transporter permease"/>
    <property type="match status" value="1"/>
</dbReference>
<dbReference type="Pfam" id="PF00528">
    <property type="entry name" value="BPD_transp_1"/>
    <property type="match status" value="1"/>
</dbReference>
<dbReference type="InterPro" id="IPR000515">
    <property type="entry name" value="MetI-like"/>
</dbReference>
<keyword evidence="5 7" id="KW-1133">Transmembrane helix</keyword>
<dbReference type="SUPFAM" id="SSF161098">
    <property type="entry name" value="MetI-like"/>
    <property type="match status" value="1"/>
</dbReference>
<evidence type="ECO:0000256" key="5">
    <source>
        <dbReference type="ARBA" id="ARBA00022989"/>
    </source>
</evidence>
<dbReference type="AlphaFoldDB" id="A0A8T9MWZ7"/>
<keyword evidence="2 7" id="KW-0813">Transport</keyword>
<evidence type="ECO:0000256" key="6">
    <source>
        <dbReference type="ARBA" id="ARBA00023136"/>
    </source>
</evidence>
<gene>
    <name evidence="9" type="ORF">LVJ77_01510</name>
</gene>
<dbReference type="PANTHER" id="PTHR30151:SF25">
    <property type="entry name" value="TAURINE TRANSPORT SYSTEM PERMEASE PROTEIN TAUC"/>
    <property type="match status" value="1"/>
</dbReference>